<accession>A0ABD2N5R0</accession>
<gene>
    <name evidence="1" type="ORF">HHI36_015066</name>
</gene>
<dbReference type="EMBL" id="JABFTP020000062">
    <property type="protein sequence ID" value="KAL3273635.1"/>
    <property type="molecule type" value="Genomic_DNA"/>
</dbReference>
<name>A0ABD2N5R0_9CUCU</name>
<proteinExistence type="predicted"/>
<evidence type="ECO:0000313" key="2">
    <source>
        <dbReference type="Proteomes" id="UP001516400"/>
    </source>
</evidence>
<protein>
    <submittedName>
        <fullName evidence="1">Uncharacterized protein</fullName>
    </submittedName>
</protein>
<comment type="caution">
    <text evidence="1">The sequence shown here is derived from an EMBL/GenBank/DDBJ whole genome shotgun (WGS) entry which is preliminary data.</text>
</comment>
<sequence>MVYNLQESNSTTVEDRRKYHSYHIKSIVEEIGVKEVTGGTEATEVVVNVLKVGKAVPGPDRPVKVVLSSSRLVKEIIKKKSNLKKSEVYSKINLESDLTPKQRENLRKLRGELIQRKDNGEKLPSDI</sequence>
<keyword evidence="2" id="KW-1185">Reference proteome</keyword>
<dbReference type="Proteomes" id="UP001516400">
    <property type="component" value="Unassembled WGS sequence"/>
</dbReference>
<reference evidence="1 2" key="1">
    <citation type="journal article" date="2021" name="BMC Biol.">
        <title>Horizontally acquired antibacterial genes associated with adaptive radiation of ladybird beetles.</title>
        <authorList>
            <person name="Li H.S."/>
            <person name="Tang X.F."/>
            <person name="Huang Y.H."/>
            <person name="Xu Z.Y."/>
            <person name="Chen M.L."/>
            <person name="Du X.Y."/>
            <person name="Qiu B.Y."/>
            <person name="Chen P.T."/>
            <person name="Zhang W."/>
            <person name="Slipinski A."/>
            <person name="Escalona H.E."/>
            <person name="Waterhouse R.M."/>
            <person name="Zwick A."/>
            <person name="Pang H."/>
        </authorList>
    </citation>
    <scope>NUCLEOTIDE SEQUENCE [LARGE SCALE GENOMIC DNA]</scope>
    <source>
        <strain evidence="1">SYSU2018</strain>
    </source>
</reference>
<organism evidence="1 2">
    <name type="scientific">Cryptolaemus montrouzieri</name>
    <dbReference type="NCBI Taxonomy" id="559131"/>
    <lineage>
        <taxon>Eukaryota</taxon>
        <taxon>Metazoa</taxon>
        <taxon>Ecdysozoa</taxon>
        <taxon>Arthropoda</taxon>
        <taxon>Hexapoda</taxon>
        <taxon>Insecta</taxon>
        <taxon>Pterygota</taxon>
        <taxon>Neoptera</taxon>
        <taxon>Endopterygota</taxon>
        <taxon>Coleoptera</taxon>
        <taxon>Polyphaga</taxon>
        <taxon>Cucujiformia</taxon>
        <taxon>Coccinelloidea</taxon>
        <taxon>Coccinellidae</taxon>
        <taxon>Scymninae</taxon>
        <taxon>Scymnini</taxon>
        <taxon>Cryptolaemus</taxon>
    </lineage>
</organism>
<evidence type="ECO:0000313" key="1">
    <source>
        <dbReference type="EMBL" id="KAL3273635.1"/>
    </source>
</evidence>
<dbReference type="AlphaFoldDB" id="A0ABD2N5R0"/>